<dbReference type="EMBL" id="JBBPBM010002689">
    <property type="protein sequence ID" value="KAK8475464.1"/>
    <property type="molecule type" value="Genomic_DNA"/>
</dbReference>
<dbReference type="InterPro" id="IPR002156">
    <property type="entry name" value="RNaseH_domain"/>
</dbReference>
<protein>
    <recommendedName>
        <fullName evidence="2">RNase H type-1 domain-containing protein</fullName>
    </recommendedName>
</protein>
<feature type="domain" description="RNase H type-1" evidence="2">
    <location>
        <begin position="207"/>
        <end position="329"/>
    </location>
</feature>
<dbReference type="PANTHER" id="PTHR47074">
    <property type="entry name" value="BNAC02G40300D PROTEIN"/>
    <property type="match status" value="1"/>
</dbReference>
<dbReference type="PANTHER" id="PTHR47074:SF61">
    <property type="entry name" value="RNASE H TYPE-1 DOMAIN-CONTAINING PROTEIN"/>
    <property type="match status" value="1"/>
</dbReference>
<evidence type="ECO:0000259" key="2">
    <source>
        <dbReference type="Pfam" id="PF13456"/>
    </source>
</evidence>
<keyword evidence="1" id="KW-1133">Transmembrane helix</keyword>
<evidence type="ECO:0000313" key="3">
    <source>
        <dbReference type="EMBL" id="KAK8475464.1"/>
    </source>
</evidence>
<dbReference type="InterPro" id="IPR036397">
    <property type="entry name" value="RNaseH_sf"/>
</dbReference>
<keyword evidence="1" id="KW-0812">Transmembrane</keyword>
<dbReference type="InterPro" id="IPR052929">
    <property type="entry name" value="RNase_H-like_EbsB-rel"/>
</dbReference>
<dbReference type="SUPFAM" id="SSF53098">
    <property type="entry name" value="Ribonuclease H-like"/>
    <property type="match status" value="1"/>
</dbReference>
<dbReference type="InterPro" id="IPR044730">
    <property type="entry name" value="RNase_H-like_dom_plant"/>
</dbReference>
<dbReference type="Gene3D" id="3.30.420.10">
    <property type="entry name" value="Ribonuclease H-like superfamily/Ribonuclease H"/>
    <property type="match status" value="1"/>
</dbReference>
<keyword evidence="4" id="KW-1185">Reference proteome</keyword>
<organism evidence="3 4">
    <name type="scientific">Hibiscus sabdariffa</name>
    <name type="common">roselle</name>
    <dbReference type="NCBI Taxonomy" id="183260"/>
    <lineage>
        <taxon>Eukaryota</taxon>
        <taxon>Viridiplantae</taxon>
        <taxon>Streptophyta</taxon>
        <taxon>Embryophyta</taxon>
        <taxon>Tracheophyta</taxon>
        <taxon>Spermatophyta</taxon>
        <taxon>Magnoliopsida</taxon>
        <taxon>eudicotyledons</taxon>
        <taxon>Gunneridae</taxon>
        <taxon>Pentapetalae</taxon>
        <taxon>rosids</taxon>
        <taxon>malvids</taxon>
        <taxon>Malvales</taxon>
        <taxon>Malvaceae</taxon>
        <taxon>Malvoideae</taxon>
        <taxon>Hibiscus</taxon>
    </lineage>
</organism>
<dbReference type="Proteomes" id="UP001472677">
    <property type="component" value="Unassembled WGS sequence"/>
</dbReference>
<keyword evidence="1" id="KW-0472">Membrane</keyword>
<sequence length="363" mass="40212">MRHGSRGLVMAEFGVAALTFVIRLSLTSLRMSTGFGKLMCLTHYLMRSRPLVSVLSHSQTVVYLMRLFGEPTEAPVSVSNVCAICKSYGESVEHLMRDCNFVQQLLERLGLPVASNPVADPWINWIASYFVSLSGREQRVLLVLYWAVWFARNKMVHEGMLNSVDDVVAFVAAFFAGTGHSNQVLPAPTQVCEASWQAPPESVIKVNFDSSYSSRNASATSGIIARNSQGLIMETCSFPHMNVADAFVAEAYACKQAVGFAKDLGFTKVIIEGDSPTIIKKLNSRKVDRSVVYPVIRDIQALFQDFVSISFCFVRREANVAAHVLAQECRSFSTPHCWMEEAPVATTAAAESDRRKLLQNHDR</sequence>
<dbReference type="InterPro" id="IPR012337">
    <property type="entry name" value="RNaseH-like_sf"/>
</dbReference>
<feature type="transmembrane region" description="Helical" evidence="1">
    <location>
        <begin position="7"/>
        <end position="26"/>
    </location>
</feature>
<evidence type="ECO:0000313" key="4">
    <source>
        <dbReference type="Proteomes" id="UP001472677"/>
    </source>
</evidence>
<name>A0ABR1Z793_9ROSI</name>
<dbReference type="Pfam" id="PF13456">
    <property type="entry name" value="RVT_3"/>
    <property type="match status" value="1"/>
</dbReference>
<gene>
    <name evidence="3" type="ORF">V6N12_053020</name>
</gene>
<evidence type="ECO:0000256" key="1">
    <source>
        <dbReference type="SAM" id="Phobius"/>
    </source>
</evidence>
<accession>A0ABR1Z793</accession>
<dbReference type="CDD" id="cd06222">
    <property type="entry name" value="RNase_H_like"/>
    <property type="match status" value="1"/>
</dbReference>
<proteinExistence type="predicted"/>
<reference evidence="3 4" key="1">
    <citation type="journal article" date="2024" name="G3 (Bethesda)">
        <title>Genome assembly of Hibiscus sabdariffa L. provides insights into metabolisms of medicinal natural products.</title>
        <authorList>
            <person name="Kim T."/>
        </authorList>
    </citation>
    <scope>NUCLEOTIDE SEQUENCE [LARGE SCALE GENOMIC DNA]</scope>
    <source>
        <strain evidence="3">TK-2024</strain>
        <tissue evidence="3">Old leaves</tissue>
    </source>
</reference>
<comment type="caution">
    <text evidence="3">The sequence shown here is derived from an EMBL/GenBank/DDBJ whole genome shotgun (WGS) entry which is preliminary data.</text>
</comment>